<evidence type="ECO:0000256" key="1">
    <source>
        <dbReference type="SAM" id="MobiDB-lite"/>
    </source>
</evidence>
<dbReference type="Proteomes" id="UP001221757">
    <property type="component" value="Unassembled WGS sequence"/>
</dbReference>
<feature type="compositionally biased region" description="Basic and acidic residues" evidence="1">
    <location>
        <begin position="201"/>
        <end position="210"/>
    </location>
</feature>
<feature type="region of interest" description="Disordered" evidence="1">
    <location>
        <begin position="153"/>
        <end position="213"/>
    </location>
</feature>
<gene>
    <name evidence="2" type="ORF">B0H17DRAFT_1148236</name>
</gene>
<sequence>MPGGPFDSNVTRSLKIEELGMNSDLRPADRSTRHAHTSIVGRCETSTAPTDRELTSASSKQRSQTGVIQQERGTHSTRAHAERTVHAHVTLLAASPVPHSEPPLLACSSSDVDLRPTRVRILHSSRIHHGWVARAGVEKRRSSSTSRQMRIHTHTQTHSKRGHQHIHRDPPPTQRSTPRRVVVSRQTSTQRRRMPLCPPTKSEHDARSADSVRGALVHPSALRIRLALRRTAGGAQPEGRVGTPEETRER</sequence>
<keyword evidence="3" id="KW-1185">Reference proteome</keyword>
<organism evidence="2 3">
    <name type="scientific">Mycena rosella</name>
    <name type="common">Pink bonnet</name>
    <name type="synonym">Agaricus rosellus</name>
    <dbReference type="NCBI Taxonomy" id="1033263"/>
    <lineage>
        <taxon>Eukaryota</taxon>
        <taxon>Fungi</taxon>
        <taxon>Dikarya</taxon>
        <taxon>Basidiomycota</taxon>
        <taxon>Agaricomycotina</taxon>
        <taxon>Agaricomycetes</taxon>
        <taxon>Agaricomycetidae</taxon>
        <taxon>Agaricales</taxon>
        <taxon>Marasmiineae</taxon>
        <taxon>Mycenaceae</taxon>
        <taxon>Mycena</taxon>
    </lineage>
</organism>
<feature type="compositionally biased region" description="Polar residues" evidence="1">
    <location>
        <begin position="44"/>
        <end position="68"/>
    </location>
</feature>
<protein>
    <submittedName>
        <fullName evidence="2">Uncharacterized protein</fullName>
    </submittedName>
</protein>
<feature type="compositionally biased region" description="Basic residues" evidence="1">
    <location>
        <begin position="153"/>
        <end position="166"/>
    </location>
</feature>
<evidence type="ECO:0000313" key="2">
    <source>
        <dbReference type="EMBL" id="KAJ7646137.1"/>
    </source>
</evidence>
<proteinExistence type="predicted"/>
<accession>A0AAD7FVX2</accession>
<comment type="caution">
    <text evidence="2">The sequence shown here is derived from an EMBL/GenBank/DDBJ whole genome shotgun (WGS) entry which is preliminary data.</text>
</comment>
<reference evidence="2" key="1">
    <citation type="submission" date="2023-03" db="EMBL/GenBank/DDBJ databases">
        <title>Massive genome expansion in bonnet fungi (Mycena s.s.) driven by repeated elements and novel gene families across ecological guilds.</title>
        <authorList>
            <consortium name="Lawrence Berkeley National Laboratory"/>
            <person name="Harder C.B."/>
            <person name="Miyauchi S."/>
            <person name="Viragh M."/>
            <person name="Kuo A."/>
            <person name="Thoen E."/>
            <person name="Andreopoulos B."/>
            <person name="Lu D."/>
            <person name="Skrede I."/>
            <person name="Drula E."/>
            <person name="Henrissat B."/>
            <person name="Morin E."/>
            <person name="Kohler A."/>
            <person name="Barry K."/>
            <person name="LaButti K."/>
            <person name="Morin E."/>
            <person name="Salamov A."/>
            <person name="Lipzen A."/>
            <person name="Mereny Z."/>
            <person name="Hegedus B."/>
            <person name="Baldrian P."/>
            <person name="Stursova M."/>
            <person name="Weitz H."/>
            <person name="Taylor A."/>
            <person name="Grigoriev I.V."/>
            <person name="Nagy L.G."/>
            <person name="Martin F."/>
            <person name="Kauserud H."/>
        </authorList>
    </citation>
    <scope>NUCLEOTIDE SEQUENCE</scope>
    <source>
        <strain evidence="2">CBHHK067</strain>
    </source>
</reference>
<dbReference type="EMBL" id="JARKIE010000389">
    <property type="protein sequence ID" value="KAJ7646137.1"/>
    <property type="molecule type" value="Genomic_DNA"/>
</dbReference>
<dbReference type="AlphaFoldDB" id="A0AAD7FVX2"/>
<evidence type="ECO:0000313" key="3">
    <source>
        <dbReference type="Proteomes" id="UP001221757"/>
    </source>
</evidence>
<name>A0AAD7FVX2_MYCRO</name>
<feature type="region of interest" description="Disordered" evidence="1">
    <location>
        <begin position="17"/>
        <end position="80"/>
    </location>
</feature>
<feature type="region of interest" description="Disordered" evidence="1">
    <location>
        <begin position="228"/>
        <end position="250"/>
    </location>
</feature>